<feature type="compositionally biased region" description="Basic and acidic residues" evidence="1">
    <location>
        <begin position="99"/>
        <end position="108"/>
    </location>
</feature>
<dbReference type="AlphaFoldDB" id="A0A3L6QSA9"/>
<reference evidence="3" key="1">
    <citation type="journal article" date="2019" name="Nat. Commun.">
        <title>The genome of broomcorn millet.</title>
        <authorList>
            <person name="Zou C."/>
            <person name="Miki D."/>
            <person name="Li D."/>
            <person name="Tang Q."/>
            <person name="Xiao L."/>
            <person name="Rajput S."/>
            <person name="Deng P."/>
            <person name="Jia W."/>
            <person name="Huang R."/>
            <person name="Zhang M."/>
            <person name="Sun Y."/>
            <person name="Hu J."/>
            <person name="Fu X."/>
            <person name="Schnable P.S."/>
            <person name="Li F."/>
            <person name="Zhang H."/>
            <person name="Feng B."/>
            <person name="Zhu X."/>
            <person name="Liu R."/>
            <person name="Schnable J.C."/>
            <person name="Zhu J.-K."/>
            <person name="Zhang H."/>
        </authorList>
    </citation>
    <scope>NUCLEOTIDE SEQUENCE [LARGE SCALE GENOMIC DNA]</scope>
</reference>
<evidence type="ECO:0000256" key="1">
    <source>
        <dbReference type="SAM" id="MobiDB-lite"/>
    </source>
</evidence>
<keyword evidence="3" id="KW-1185">Reference proteome</keyword>
<gene>
    <name evidence="2" type="ORF">C2845_PM04G31860</name>
</gene>
<dbReference type="Proteomes" id="UP000275267">
    <property type="component" value="Unassembled WGS sequence"/>
</dbReference>
<name>A0A3L6QSA9_PANMI</name>
<sequence>MSIRSLSSLGRLALQGISRARTKTAAAVAPNSSVDVLFPAALGSGAGKGPHALALTSSTFGGGSQGSSVPGVPFFTMTTFATFSTRYMMSGEASAKGKPTKDAEEASAKGKPKGRGKGFATFSCNPLKKSQLWCKT</sequence>
<evidence type="ECO:0000313" key="2">
    <source>
        <dbReference type="EMBL" id="RLM85595.1"/>
    </source>
</evidence>
<proteinExistence type="predicted"/>
<evidence type="ECO:0000313" key="3">
    <source>
        <dbReference type="Proteomes" id="UP000275267"/>
    </source>
</evidence>
<feature type="region of interest" description="Disordered" evidence="1">
    <location>
        <begin position="91"/>
        <end position="120"/>
    </location>
</feature>
<accession>A0A3L6QSA9</accession>
<comment type="caution">
    <text evidence="2">The sequence shown here is derived from an EMBL/GenBank/DDBJ whole genome shotgun (WGS) entry which is preliminary data.</text>
</comment>
<dbReference type="EMBL" id="PQIB02000011">
    <property type="protein sequence ID" value="RLM85595.1"/>
    <property type="molecule type" value="Genomic_DNA"/>
</dbReference>
<organism evidence="2 3">
    <name type="scientific">Panicum miliaceum</name>
    <name type="common">Proso millet</name>
    <name type="synonym">Broomcorn millet</name>
    <dbReference type="NCBI Taxonomy" id="4540"/>
    <lineage>
        <taxon>Eukaryota</taxon>
        <taxon>Viridiplantae</taxon>
        <taxon>Streptophyta</taxon>
        <taxon>Embryophyta</taxon>
        <taxon>Tracheophyta</taxon>
        <taxon>Spermatophyta</taxon>
        <taxon>Magnoliopsida</taxon>
        <taxon>Liliopsida</taxon>
        <taxon>Poales</taxon>
        <taxon>Poaceae</taxon>
        <taxon>PACMAD clade</taxon>
        <taxon>Panicoideae</taxon>
        <taxon>Panicodae</taxon>
        <taxon>Paniceae</taxon>
        <taxon>Panicinae</taxon>
        <taxon>Panicum</taxon>
        <taxon>Panicum sect. Panicum</taxon>
    </lineage>
</organism>
<protein>
    <submittedName>
        <fullName evidence="2">Uncharacterized protein</fullName>
    </submittedName>
</protein>